<protein>
    <submittedName>
        <fullName evidence="1">Uncharacterized protein</fullName>
    </submittedName>
</protein>
<gene>
    <name evidence="1" type="ORF">RHGRI_033043</name>
</gene>
<dbReference type="EMBL" id="JACTNZ010000012">
    <property type="protein sequence ID" value="KAG5520337.1"/>
    <property type="molecule type" value="Genomic_DNA"/>
</dbReference>
<dbReference type="AlphaFoldDB" id="A0AAV6HYJ6"/>
<evidence type="ECO:0000313" key="2">
    <source>
        <dbReference type="Proteomes" id="UP000823749"/>
    </source>
</evidence>
<reference evidence="1" key="1">
    <citation type="submission" date="2020-08" db="EMBL/GenBank/DDBJ databases">
        <title>Plant Genome Project.</title>
        <authorList>
            <person name="Zhang R.-G."/>
        </authorList>
    </citation>
    <scope>NUCLEOTIDE SEQUENCE</scope>
    <source>
        <strain evidence="1">WSP0</strain>
        <tissue evidence="1">Leaf</tissue>
    </source>
</reference>
<evidence type="ECO:0000313" key="1">
    <source>
        <dbReference type="EMBL" id="KAG5520337.1"/>
    </source>
</evidence>
<comment type="caution">
    <text evidence="1">The sequence shown here is derived from an EMBL/GenBank/DDBJ whole genome shotgun (WGS) entry which is preliminary data.</text>
</comment>
<name>A0AAV6HYJ6_9ERIC</name>
<keyword evidence="2" id="KW-1185">Reference proteome</keyword>
<accession>A0AAV6HYJ6</accession>
<dbReference type="Proteomes" id="UP000823749">
    <property type="component" value="Chromosome 12"/>
</dbReference>
<proteinExistence type="predicted"/>
<sequence>MVSGQEYNAIQAYLARNAHALQLNIMEDGTGPDHTAYPPQLPTDKKHSLHLGAILAIAHALESRARELV</sequence>
<organism evidence="1 2">
    <name type="scientific">Rhododendron griersonianum</name>
    <dbReference type="NCBI Taxonomy" id="479676"/>
    <lineage>
        <taxon>Eukaryota</taxon>
        <taxon>Viridiplantae</taxon>
        <taxon>Streptophyta</taxon>
        <taxon>Embryophyta</taxon>
        <taxon>Tracheophyta</taxon>
        <taxon>Spermatophyta</taxon>
        <taxon>Magnoliopsida</taxon>
        <taxon>eudicotyledons</taxon>
        <taxon>Gunneridae</taxon>
        <taxon>Pentapetalae</taxon>
        <taxon>asterids</taxon>
        <taxon>Ericales</taxon>
        <taxon>Ericaceae</taxon>
        <taxon>Ericoideae</taxon>
        <taxon>Rhodoreae</taxon>
        <taxon>Rhododendron</taxon>
    </lineage>
</organism>